<keyword evidence="17" id="KW-1185">Reference proteome</keyword>
<dbReference type="Proteomes" id="UP000184327">
    <property type="component" value="Unassembled WGS sequence"/>
</dbReference>
<evidence type="ECO:0000256" key="13">
    <source>
        <dbReference type="ARBA" id="ARBA00048441"/>
    </source>
</evidence>
<dbReference type="EC" id="1.8.4.10" evidence="9 14"/>
<dbReference type="GO" id="GO:0005737">
    <property type="term" value="C:cytoplasm"/>
    <property type="evidence" value="ECO:0007669"/>
    <property type="project" value="UniProtKB-SubCell"/>
</dbReference>
<dbReference type="NCBIfam" id="TIGR00434">
    <property type="entry name" value="cysH"/>
    <property type="match status" value="1"/>
</dbReference>
<accession>A0A1M5E3R2</accession>
<evidence type="ECO:0000256" key="7">
    <source>
        <dbReference type="ARBA" id="ARBA00024298"/>
    </source>
</evidence>
<dbReference type="PANTHER" id="PTHR46482:SF9">
    <property type="entry name" value="5'-ADENYLYLSULFATE REDUCTASE 1, CHLOROPLASTIC"/>
    <property type="match status" value="1"/>
</dbReference>
<evidence type="ECO:0000256" key="8">
    <source>
        <dbReference type="ARBA" id="ARBA00024327"/>
    </source>
</evidence>
<evidence type="ECO:0000256" key="10">
    <source>
        <dbReference type="ARBA" id="ARBA00029514"/>
    </source>
</evidence>
<dbReference type="GO" id="GO:0019379">
    <property type="term" value="P:sulfate assimilation, phosphoadenylyl sulfate reduction by phosphoadenylyl-sulfate reductase (thioredoxin)"/>
    <property type="evidence" value="ECO:0007669"/>
    <property type="project" value="UniProtKB-UniRule"/>
</dbReference>
<proteinExistence type="inferred from homology"/>
<feature type="domain" description="Phosphoadenosine phosphosulphate reductase" evidence="15">
    <location>
        <begin position="37"/>
        <end position="208"/>
    </location>
</feature>
<dbReference type="HAMAP" id="MF_00063">
    <property type="entry name" value="CysH"/>
    <property type="match status" value="1"/>
</dbReference>
<dbReference type="Pfam" id="PF01507">
    <property type="entry name" value="PAPS_reduct"/>
    <property type="match status" value="1"/>
</dbReference>
<keyword evidence="2 14" id="KW-0963">Cytoplasm</keyword>
<dbReference type="OrthoDB" id="9794018at2"/>
<evidence type="ECO:0000256" key="6">
    <source>
        <dbReference type="ARBA" id="ARBA00023014"/>
    </source>
</evidence>
<keyword evidence="3 14" id="KW-0479">Metal-binding</keyword>
<dbReference type="NCBIfam" id="TIGR02055">
    <property type="entry name" value="APS_reductase"/>
    <property type="match status" value="1"/>
</dbReference>
<dbReference type="GO" id="GO:0019344">
    <property type="term" value="P:cysteine biosynthetic process"/>
    <property type="evidence" value="ECO:0007669"/>
    <property type="project" value="InterPro"/>
</dbReference>
<dbReference type="InterPro" id="IPR011798">
    <property type="entry name" value="APS_reductase"/>
</dbReference>
<dbReference type="AlphaFoldDB" id="A0A1M5E3R2"/>
<feature type="binding site" evidence="14">
    <location>
        <position position="202"/>
    </location>
    <ligand>
        <name>[4Fe-4S] cluster</name>
        <dbReference type="ChEBI" id="CHEBI:49883"/>
    </ligand>
</feature>
<evidence type="ECO:0000256" key="11">
    <source>
        <dbReference type="ARBA" id="ARBA00030894"/>
    </source>
</evidence>
<evidence type="ECO:0000256" key="12">
    <source>
        <dbReference type="ARBA" id="ARBA00032041"/>
    </source>
</evidence>
<organism evidence="16 17">
    <name type="scientific">Lampropedia hyalina DSM 16112</name>
    <dbReference type="NCBI Taxonomy" id="1122156"/>
    <lineage>
        <taxon>Bacteria</taxon>
        <taxon>Pseudomonadati</taxon>
        <taxon>Pseudomonadota</taxon>
        <taxon>Betaproteobacteria</taxon>
        <taxon>Burkholderiales</taxon>
        <taxon>Comamonadaceae</taxon>
        <taxon>Lampropedia</taxon>
    </lineage>
</organism>
<feature type="binding site" evidence="14">
    <location>
        <position position="121"/>
    </location>
    <ligand>
        <name>[4Fe-4S] cluster</name>
        <dbReference type="ChEBI" id="CHEBI:49883"/>
    </ligand>
</feature>
<evidence type="ECO:0000256" key="5">
    <source>
        <dbReference type="ARBA" id="ARBA00023004"/>
    </source>
</evidence>
<dbReference type="Gene3D" id="3.40.50.620">
    <property type="entry name" value="HUPs"/>
    <property type="match status" value="1"/>
</dbReference>
<dbReference type="GO" id="GO:0046872">
    <property type="term" value="F:metal ion binding"/>
    <property type="evidence" value="ECO:0007669"/>
    <property type="project" value="UniProtKB-KW"/>
</dbReference>
<reference evidence="16 17" key="1">
    <citation type="submission" date="2016-11" db="EMBL/GenBank/DDBJ databases">
        <authorList>
            <person name="Jaros S."/>
            <person name="Januszkiewicz K."/>
            <person name="Wedrychowicz H."/>
        </authorList>
    </citation>
    <scope>NUCLEOTIDE SEQUENCE [LARGE SCALE GENOMIC DNA]</scope>
    <source>
        <strain evidence="16 17">DSM 16112</strain>
    </source>
</reference>
<protein>
    <recommendedName>
        <fullName evidence="10 14">Adenosine 5'-phosphosulfate reductase</fullName>
        <shortName evidence="14">APS reductase</shortName>
        <ecNumber evidence="9 14">1.8.4.10</ecNumber>
    </recommendedName>
    <alternativeName>
        <fullName evidence="12 14">5'-adenylylsulfate reductase</fullName>
    </alternativeName>
    <alternativeName>
        <fullName evidence="11 14">Thioredoxin-dependent 5'-adenylylsulfate reductase</fullName>
    </alternativeName>
</protein>
<dbReference type="STRING" id="1122156.SAMN02745117_02518"/>
<comment type="catalytic activity">
    <reaction evidence="13 14">
        <text>[thioredoxin]-disulfide + sulfite + AMP + 2 H(+) = adenosine 5'-phosphosulfate + [thioredoxin]-dithiol</text>
        <dbReference type="Rhea" id="RHEA:21976"/>
        <dbReference type="Rhea" id="RHEA-COMP:10698"/>
        <dbReference type="Rhea" id="RHEA-COMP:10700"/>
        <dbReference type="ChEBI" id="CHEBI:15378"/>
        <dbReference type="ChEBI" id="CHEBI:17359"/>
        <dbReference type="ChEBI" id="CHEBI:29950"/>
        <dbReference type="ChEBI" id="CHEBI:50058"/>
        <dbReference type="ChEBI" id="CHEBI:58243"/>
        <dbReference type="ChEBI" id="CHEBI:456215"/>
        <dbReference type="EC" id="1.8.4.10"/>
    </reaction>
</comment>
<gene>
    <name evidence="14" type="primary">cysH</name>
    <name evidence="16" type="ORF">SAMN02745117_02518</name>
</gene>
<dbReference type="GO" id="GO:0051539">
    <property type="term" value="F:4 iron, 4 sulfur cluster binding"/>
    <property type="evidence" value="ECO:0007669"/>
    <property type="project" value="UniProtKB-UniRule"/>
</dbReference>
<comment type="function">
    <text evidence="7 14">Catalyzes the formation of sulfite from adenosine 5'-phosphosulfate (APS) using thioredoxin as an electron donor.</text>
</comment>
<comment type="similarity">
    <text evidence="1 14">Belongs to the PAPS reductase family. CysH subfamily.</text>
</comment>
<keyword evidence="5 14" id="KW-0408">Iron</keyword>
<evidence type="ECO:0000256" key="3">
    <source>
        <dbReference type="ARBA" id="ARBA00022723"/>
    </source>
</evidence>
<feature type="binding site" evidence="14">
    <location>
        <position position="205"/>
    </location>
    <ligand>
        <name>[4Fe-4S] cluster</name>
        <dbReference type="ChEBI" id="CHEBI:49883"/>
    </ligand>
</feature>
<name>A0A1M5E3R2_9BURK</name>
<dbReference type="CDD" id="cd23945">
    <property type="entry name" value="PAPS_reductase"/>
    <property type="match status" value="1"/>
</dbReference>
<comment type="cofactor">
    <cofactor evidence="14">
        <name>[4Fe-4S] cluster</name>
        <dbReference type="ChEBI" id="CHEBI:49883"/>
    </cofactor>
    <text evidence="14">Binds 1 [4Fe-4S] cluster per subunit.</text>
</comment>
<dbReference type="SUPFAM" id="SSF52402">
    <property type="entry name" value="Adenine nucleotide alpha hydrolases-like"/>
    <property type="match status" value="1"/>
</dbReference>
<evidence type="ECO:0000256" key="14">
    <source>
        <dbReference type="HAMAP-Rule" id="MF_00063"/>
    </source>
</evidence>
<comment type="pathway">
    <text evidence="8 14">Sulfur metabolism; hydrogen sulfide biosynthesis; sulfite from sulfate.</text>
</comment>
<keyword evidence="6 14" id="KW-0411">Iron-sulfur</keyword>
<dbReference type="GO" id="GO:0004604">
    <property type="term" value="F:phosphoadenylyl-sulfate reductase (thioredoxin) activity"/>
    <property type="evidence" value="ECO:0007669"/>
    <property type="project" value="UniProtKB-UniRule"/>
</dbReference>
<evidence type="ECO:0000256" key="4">
    <source>
        <dbReference type="ARBA" id="ARBA00023002"/>
    </source>
</evidence>
<evidence type="ECO:0000256" key="9">
    <source>
        <dbReference type="ARBA" id="ARBA00024386"/>
    </source>
</evidence>
<dbReference type="InterPro" id="IPR002500">
    <property type="entry name" value="PAPS_reduct_dom"/>
</dbReference>
<dbReference type="InterPro" id="IPR014729">
    <property type="entry name" value="Rossmann-like_a/b/a_fold"/>
</dbReference>
<evidence type="ECO:0000256" key="1">
    <source>
        <dbReference type="ARBA" id="ARBA00009732"/>
    </source>
</evidence>
<dbReference type="GO" id="GO:0043866">
    <property type="term" value="F:adenylyl-sulfate reductase (thioredoxin) activity"/>
    <property type="evidence" value="ECO:0007669"/>
    <property type="project" value="UniProtKB-EC"/>
</dbReference>
<feature type="active site" description="Nucleophile; cysteine thiosulfonate intermediate" evidence="14">
    <location>
        <position position="230"/>
    </location>
</feature>
<dbReference type="PANTHER" id="PTHR46482">
    <property type="entry name" value="5'-ADENYLYLSULFATE REDUCTASE 3, CHLOROPLASTIC"/>
    <property type="match status" value="1"/>
</dbReference>
<dbReference type="GO" id="GO:0070814">
    <property type="term" value="P:hydrogen sulfide biosynthetic process"/>
    <property type="evidence" value="ECO:0007669"/>
    <property type="project" value="UniProtKB-UniRule"/>
</dbReference>
<dbReference type="RefSeq" id="WP_073357025.1">
    <property type="nucleotide sequence ID" value="NZ_FQUZ01000038.1"/>
</dbReference>
<dbReference type="PIRSF" id="PIRSF000857">
    <property type="entry name" value="PAPS_reductase"/>
    <property type="match status" value="1"/>
</dbReference>
<feature type="binding site" evidence="14">
    <location>
        <position position="122"/>
    </location>
    <ligand>
        <name>[4Fe-4S] cluster</name>
        <dbReference type="ChEBI" id="CHEBI:49883"/>
    </ligand>
</feature>
<dbReference type="NCBIfam" id="NF002537">
    <property type="entry name" value="PRK02090.1"/>
    <property type="match status" value="1"/>
</dbReference>
<evidence type="ECO:0000313" key="16">
    <source>
        <dbReference type="EMBL" id="SHF73888.1"/>
    </source>
</evidence>
<keyword evidence="4 14" id="KW-0560">Oxidoreductase</keyword>
<evidence type="ECO:0000259" key="15">
    <source>
        <dbReference type="Pfam" id="PF01507"/>
    </source>
</evidence>
<sequence length="264" mass="29767">MTAIELYADDHSADFEARLAHSQQVLREAVARFAPITQANSLGVEDMVITDILHRLDLKTDIFVLETGRLHAQTLDLLERAQNHYQRPFSIYHPDAQAVQDFVTANGKDAMYKSMELRKACCNIRKMEPLDRALAGKQAWITGLRREQSGARAEVPYVDESGNLPKINPLADWTLGDLWHYVALHDVPYNILHDRFYPSIGCEPCTRAVTLGEDFRSGRWWWEGDNARECGLHVQHGDDDAATSDSTGQAHDATVSPISFLPLR</sequence>
<dbReference type="InterPro" id="IPR004511">
    <property type="entry name" value="PAPS/APS_Rdtase"/>
</dbReference>
<dbReference type="EMBL" id="FQUZ01000038">
    <property type="protein sequence ID" value="SHF73888.1"/>
    <property type="molecule type" value="Genomic_DNA"/>
</dbReference>
<comment type="subcellular location">
    <subcellularLocation>
        <location evidence="14">Cytoplasm</location>
    </subcellularLocation>
</comment>
<evidence type="ECO:0000256" key="2">
    <source>
        <dbReference type="ARBA" id="ARBA00022490"/>
    </source>
</evidence>
<evidence type="ECO:0000313" key="17">
    <source>
        <dbReference type="Proteomes" id="UP000184327"/>
    </source>
</evidence>